<reference evidence="1" key="1">
    <citation type="submission" date="2014-11" db="EMBL/GenBank/DDBJ databases">
        <authorList>
            <person name="Amaro Gonzalez C."/>
        </authorList>
    </citation>
    <scope>NUCLEOTIDE SEQUENCE</scope>
</reference>
<sequence>MKMYRSPGCTLSVYYREDIIMQCFRSLVMAIV</sequence>
<accession>A0A0E9R2F8</accession>
<name>A0A0E9R2F8_ANGAN</name>
<protein>
    <submittedName>
        <fullName evidence="1">Uncharacterized protein</fullName>
    </submittedName>
</protein>
<dbReference type="AlphaFoldDB" id="A0A0E9R2F8"/>
<evidence type="ECO:0000313" key="1">
    <source>
        <dbReference type="EMBL" id="JAH22528.1"/>
    </source>
</evidence>
<reference evidence="1" key="2">
    <citation type="journal article" date="2015" name="Fish Shellfish Immunol.">
        <title>Early steps in the European eel (Anguilla anguilla)-Vibrio vulnificus interaction in the gills: Role of the RtxA13 toxin.</title>
        <authorList>
            <person name="Callol A."/>
            <person name="Pajuelo D."/>
            <person name="Ebbesson L."/>
            <person name="Teles M."/>
            <person name="MacKenzie S."/>
            <person name="Amaro C."/>
        </authorList>
    </citation>
    <scope>NUCLEOTIDE SEQUENCE</scope>
</reference>
<proteinExistence type="predicted"/>
<dbReference type="EMBL" id="GBXM01086049">
    <property type="protein sequence ID" value="JAH22528.1"/>
    <property type="molecule type" value="Transcribed_RNA"/>
</dbReference>
<organism evidence="1">
    <name type="scientific">Anguilla anguilla</name>
    <name type="common">European freshwater eel</name>
    <name type="synonym">Muraena anguilla</name>
    <dbReference type="NCBI Taxonomy" id="7936"/>
    <lineage>
        <taxon>Eukaryota</taxon>
        <taxon>Metazoa</taxon>
        <taxon>Chordata</taxon>
        <taxon>Craniata</taxon>
        <taxon>Vertebrata</taxon>
        <taxon>Euteleostomi</taxon>
        <taxon>Actinopterygii</taxon>
        <taxon>Neopterygii</taxon>
        <taxon>Teleostei</taxon>
        <taxon>Anguilliformes</taxon>
        <taxon>Anguillidae</taxon>
        <taxon>Anguilla</taxon>
    </lineage>
</organism>